<protein>
    <submittedName>
        <fullName evidence="3">Uncharacterized protein</fullName>
    </submittedName>
</protein>
<feature type="compositionally biased region" description="Basic and acidic residues" evidence="1">
    <location>
        <begin position="29"/>
        <end position="47"/>
    </location>
</feature>
<keyword evidence="2" id="KW-1185">Reference proteome</keyword>
<feature type="region of interest" description="Disordered" evidence="1">
    <location>
        <begin position="27"/>
        <end position="53"/>
    </location>
</feature>
<proteinExistence type="predicted"/>
<evidence type="ECO:0000313" key="2">
    <source>
        <dbReference type="Proteomes" id="UP000887578"/>
    </source>
</evidence>
<dbReference type="Proteomes" id="UP000887578">
    <property type="component" value="Unplaced"/>
</dbReference>
<accession>A0A914Q4I3</accession>
<evidence type="ECO:0000313" key="3">
    <source>
        <dbReference type="WBParaSite" id="PDA_v2.g22075.t1"/>
    </source>
</evidence>
<reference evidence="3" key="1">
    <citation type="submission" date="2022-11" db="UniProtKB">
        <authorList>
            <consortium name="WormBaseParasite"/>
        </authorList>
    </citation>
    <scope>IDENTIFICATION</scope>
</reference>
<organism evidence="2 3">
    <name type="scientific">Panagrolaimus davidi</name>
    <dbReference type="NCBI Taxonomy" id="227884"/>
    <lineage>
        <taxon>Eukaryota</taxon>
        <taxon>Metazoa</taxon>
        <taxon>Ecdysozoa</taxon>
        <taxon>Nematoda</taxon>
        <taxon>Chromadorea</taxon>
        <taxon>Rhabditida</taxon>
        <taxon>Tylenchina</taxon>
        <taxon>Panagrolaimomorpha</taxon>
        <taxon>Panagrolaimoidea</taxon>
        <taxon>Panagrolaimidae</taxon>
        <taxon>Panagrolaimus</taxon>
    </lineage>
</organism>
<dbReference type="AlphaFoldDB" id="A0A914Q4I3"/>
<sequence length="91" mass="10070">MAAFIPNPVDVHDEDVVHKDGDQVVVLSGDRKDDSPKAENEIDKSKAVDTSSDADDEHIVIAKNVENVEQSYVFEKETSDTIIRDLGGRIF</sequence>
<name>A0A914Q4I3_9BILA</name>
<dbReference type="WBParaSite" id="PDA_v2.g22075.t1">
    <property type="protein sequence ID" value="PDA_v2.g22075.t1"/>
    <property type="gene ID" value="PDA_v2.g22075"/>
</dbReference>
<evidence type="ECO:0000256" key="1">
    <source>
        <dbReference type="SAM" id="MobiDB-lite"/>
    </source>
</evidence>